<dbReference type="Proteomes" id="UP000320333">
    <property type="component" value="Unassembled WGS sequence"/>
</dbReference>
<dbReference type="GO" id="GO:0005737">
    <property type="term" value="C:cytoplasm"/>
    <property type="evidence" value="ECO:0007669"/>
    <property type="project" value="TreeGrafter"/>
</dbReference>
<proteinExistence type="predicted"/>
<sequence length="437" mass="49308">MSLLVMWTRKNFAQIGPLANSGLPLEMWCPTTSDFDSFVAMLRDPVKSDKFELGKCIIESLNWSVKTDNGGTDDLYIPQSFHRSLALLLCNLYLDRFMKVPLFSVSSALSTTAAISKGNLVALIPVNDSEFYDWFWIRVAFADPDWMHNHSSVHLLDSIAKISILQQRRQLVLCKNSIHDTKESTSETEFMRYAVLAFVAKSEVEADLRTEIGNALSKDSQTLVFEMSKEFGKPIEFFSIYRVAALISNSNGLHPTSPLLIQHVADLTAAEPKGEVPVFKPTERDHLASILKASLKWLLEPRLLSSNIFMGYWDVSYCIHELNSIMHQTPCLFNDLWIDRVFVLVLREGMRFSMSSETISWSPSEQFYVHETSLPGMPWISRNPVVSPLSRMSLAQATGIVKDDFQVLFVKISGSVENPFFNINPVLSTLPLSPLVP</sequence>
<dbReference type="EMBL" id="QEAP01000267">
    <property type="protein sequence ID" value="TPX70983.1"/>
    <property type="molecule type" value="Genomic_DNA"/>
</dbReference>
<dbReference type="InterPro" id="IPR051436">
    <property type="entry name" value="Autophagy-related_EPG5"/>
</dbReference>
<protein>
    <submittedName>
        <fullName evidence="1">Uncharacterized protein</fullName>
    </submittedName>
</protein>
<gene>
    <name evidence="1" type="ORF">CcCBS67573_g06360</name>
</gene>
<evidence type="ECO:0000313" key="1">
    <source>
        <dbReference type="EMBL" id="TPX70983.1"/>
    </source>
</evidence>
<dbReference type="AlphaFoldDB" id="A0A507F401"/>
<keyword evidence="2" id="KW-1185">Reference proteome</keyword>
<dbReference type="PANTHER" id="PTHR31139:SF4">
    <property type="entry name" value="ECTOPIC P GRANULES PROTEIN 5 HOMOLOG"/>
    <property type="match status" value="1"/>
</dbReference>
<evidence type="ECO:0000313" key="2">
    <source>
        <dbReference type="Proteomes" id="UP000320333"/>
    </source>
</evidence>
<comment type="caution">
    <text evidence="1">The sequence shown here is derived from an EMBL/GenBank/DDBJ whole genome shotgun (WGS) entry which is preliminary data.</text>
</comment>
<organism evidence="1 2">
    <name type="scientific">Chytriomyces confervae</name>
    <dbReference type="NCBI Taxonomy" id="246404"/>
    <lineage>
        <taxon>Eukaryota</taxon>
        <taxon>Fungi</taxon>
        <taxon>Fungi incertae sedis</taxon>
        <taxon>Chytridiomycota</taxon>
        <taxon>Chytridiomycota incertae sedis</taxon>
        <taxon>Chytridiomycetes</taxon>
        <taxon>Chytridiales</taxon>
        <taxon>Chytriomycetaceae</taxon>
        <taxon>Chytriomyces</taxon>
    </lineage>
</organism>
<accession>A0A507F401</accession>
<dbReference type="PANTHER" id="PTHR31139">
    <property type="entry name" value="ECTOPIC P GRANULES PROTEIN 5 HOMOLOG"/>
    <property type="match status" value="1"/>
</dbReference>
<dbReference type="OrthoDB" id="75419at2759"/>
<dbReference type="GO" id="GO:0097352">
    <property type="term" value="P:autophagosome maturation"/>
    <property type="evidence" value="ECO:0007669"/>
    <property type="project" value="TreeGrafter"/>
</dbReference>
<name>A0A507F401_9FUNG</name>
<reference evidence="1 2" key="1">
    <citation type="journal article" date="2019" name="Sci. Rep.">
        <title>Comparative genomics of chytrid fungi reveal insights into the obligate biotrophic and pathogenic lifestyle of Synchytrium endobioticum.</title>
        <authorList>
            <person name="van de Vossenberg B.T.L.H."/>
            <person name="Warris S."/>
            <person name="Nguyen H.D.T."/>
            <person name="van Gent-Pelzer M.P.E."/>
            <person name="Joly D.L."/>
            <person name="van de Geest H.C."/>
            <person name="Bonants P.J.M."/>
            <person name="Smith D.S."/>
            <person name="Levesque C.A."/>
            <person name="van der Lee T.A.J."/>
        </authorList>
    </citation>
    <scope>NUCLEOTIDE SEQUENCE [LARGE SCALE GENOMIC DNA]</scope>
    <source>
        <strain evidence="1 2">CBS 675.73</strain>
    </source>
</reference>